<sequence>MMSSKLAITLAVMGFAFGVAGAGVWYRSAQVDLQRPAAEADDPNDPLAIEPVEPDLKQLWWRVRQMQATEANWNAVVDANREMGRLNQITARLTAVALVLSTLSTLVP</sequence>
<protein>
    <submittedName>
        <fullName evidence="1">Uncharacterized protein</fullName>
    </submittedName>
</protein>
<dbReference type="Proteomes" id="UP000056450">
    <property type="component" value="Unassembled WGS sequence"/>
</dbReference>
<reference evidence="1 2" key="1">
    <citation type="submission" date="2015-11" db="EMBL/GenBank/DDBJ databases">
        <title>Expanding the genomic diversity of Burkholderia species for the development of highly accurate diagnostics.</title>
        <authorList>
            <person name="Sahl J."/>
            <person name="Keim P."/>
            <person name="Wagner D."/>
        </authorList>
    </citation>
    <scope>NUCLEOTIDE SEQUENCE [LARGE SCALE GENOMIC DNA]</scope>
    <source>
        <strain evidence="1 2">RF32-BP12</strain>
    </source>
</reference>
<gene>
    <name evidence="1" type="ORF">WI41_11020</name>
</gene>
<dbReference type="AlphaFoldDB" id="A0AAP1C744"/>
<evidence type="ECO:0000313" key="2">
    <source>
        <dbReference type="Proteomes" id="UP000056450"/>
    </source>
</evidence>
<name>A0AAP1C744_9BURK</name>
<comment type="caution">
    <text evidence="1">The sequence shown here is derived from an EMBL/GenBank/DDBJ whole genome shotgun (WGS) entry which is preliminary data.</text>
</comment>
<accession>A0AAP1C744</accession>
<evidence type="ECO:0000313" key="1">
    <source>
        <dbReference type="EMBL" id="KVA10700.1"/>
    </source>
</evidence>
<organism evidence="1 2">
    <name type="scientific">Burkholderia latens</name>
    <dbReference type="NCBI Taxonomy" id="488446"/>
    <lineage>
        <taxon>Bacteria</taxon>
        <taxon>Pseudomonadati</taxon>
        <taxon>Pseudomonadota</taxon>
        <taxon>Betaproteobacteria</taxon>
        <taxon>Burkholderiales</taxon>
        <taxon>Burkholderiaceae</taxon>
        <taxon>Burkholderia</taxon>
        <taxon>Burkholderia cepacia complex</taxon>
    </lineage>
</organism>
<proteinExistence type="predicted"/>
<dbReference type="EMBL" id="LOTQ01000009">
    <property type="protein sequence ID" value="KVA10700.1"/>
    <property type="molecule type" value="Genomic_DNA"/>
</dbReference>